<reference evidence="2 3" key="1">
    <citation type="submission" date="2019-04" db="EMBL/GenBank/DDBJ databases">
        <title>Reference strain of H23.</title>
        <authorList>
            <person name="Luo X."/>
        </authorList>
    </citation>
    <scope>NUCLEOTIDE SEQUENCE [LARGE SCALE GENOMIC DNA]</scope>
    <source>
        <strain evidence="2 3">H23</strain>
    </source>
</reference>
<comment type="caution">
    <text evidence="2">The sequence shown here is derived from an EMBL/GenBank/DDBJ whole genome shotgun (WGS) entry which is preliminary data.</text>
</comment>
<evidence type="ECO:0008006" key="4">
    <source>
        <dbReference type="Google" id="ProtNLM"/>
    </source>
</evidence>
<protein>
    <recommendedName>
        <fullName evidence="4">Sel1 repeat family protein</fullName>
    </recommendedName>
</protein>
<feature type="signal peptide" evidence="1">
    <location>
        <begin position="1"/>
        <end position="27"/>
    </location>
</feature>
<gene>
    <name evidence="2" type="ORF">FCE95_14810</name>
</gene>
<evidence type="ECO:0000256" key="1">
    <source>
        <dbReference type="SAM" id="SignalP"/>
    </source>
</evidence>
<proteinExistence type="predicted"/>
<sequence>MTRRQALALGVALAALAGAYFLGRANAPSSFDAAPIASAERAADAATDAPLAAASENARLAAKKGASLPNAGTPLRQTYAELQARAAAGDAAAASRLFRDLDHCSRQNAAQWRNAAAMNDLAGKSTENLRPEQLRTQQMLLEAMELRQQSARAVQDLCAGVDEAMLGTLVANMAQAARLGDKDARACYLDRGPLYDARSLLARPQSLQAYKQQAQAMIQAGLASGDWRVVDLLRGAYEPGAQNLLAGLVGADPVQHYRYLKLYRLGAEAHRAGGLDRELAAAASGLTPAQLSEAEQWAQTMRRDRFSDDSTRATPQGWDACAF</sequence>
<keyword evidence="1" id="KW-0732">Signal</keyword>
<dbReference type="AlphaFoldDB" id="A0A4U5JNP1"/>
<dbReference type="OrthoDB" id="6021077at2"/>
<dbReference type="EMBL" id="SZUA01000003">
    <property type="protein sequence ID" value="TKR29417.1"/>
    <property type="molecule type" value="Genomic_DNA"/>
</dbReference>
<dbReference type="RefSeq" id="WP_137267819.1">
    <property type="nucleotide sequence ID" value="NZ_SZUA01000003.1"/>
</dbReference>
<organism evidence="2 3">
    <name type="scientific">Luteimonas gilva</name>
    <dbReference type="NCBI Taxonomy" id="2572684"/>
    <lineage>
        <taxon>Bacteria</taxon>
        <taxon>Pseudomonadati</taxon>
        <taxon>Pseudomonadota</taxon>
        <taxon>Gammaproteobacteria</taxon>
        <taxon>Lysobacterales</taxon>
        <taxon>Lysobacteraceae</taxon>
        <taxon>Luteimonas</taxon>
    </lineage>
</organism>
<keyword evidence="3" id="KW-1185">Reference proteome</keyword>
<accession>A0A4U5JNP1</accession>
<name>A0A4U5JNP1_9GAMM</name>
<evidence type="ECO:0000313" key="3">
    <source>
        <dbReference type="Proteomes" id="UP000308707"/>
    </source>
</evidence>
<dbReference type="Proteomes" id="UP000308707">
    <property type="component" value="Unassembled WGS sequence"/>
</dbReference>
<feature type="chain" id="PRO_5020373530" description="Sel1 repeat family protein" evidence="1">
    <location>
        <begin position="28"/>
        <end position="323"/>
    </location>
</feature>
<evidence type="ECO:0000313" key="2">
    <source>
        <dbReference type="EMBL" id="TKR29417.1"/>
    </source>
</evidence>